<dbReference type="CDD" id="cd01169">
    <property type="entry name" value="HMPP_kinase"/>
    <property type="match status" value="1"/>
</dbReference>
<keyword evidence="4" id="KW-0547">Nucleotide-binding</keyword>
<dbReference type="GO" id="GO:0009228">
    <property type="term" value="P:thiamine biosynthetic process"/>
    <property type="evidence" value="ECO:0007669"/>
    <property type="project" value="InterPro"/>
</dbReference>
<evidence type="ECO:0000256" key="6">
    <source>
        <dbReference type="ARBA" id="ARBA00022840"/>
    </source>
</evidence>
<dbReference type="GO" id="GO:0005829">
    <property type="term" value="C:cytosol"/>
    <property type="evidence" value="ECO:0007669"/>
    <property type="project" value="TreeGrafter"/>
</dbReference>
<dbReference type="InterPro" id="IPR013749">
    <property type="entry name" value="PM/HMP-P_kinase-1"/>
</dbReference>
<dbReference type="EC" id="2.7.1.49" evidence="2"/>
<evidence type="ECO:0000256" key="3">
    <source>
        <dbReference type="ARBA" id="ARBA00022679"/>
    </source>
</evidence>
<dbReference type="AlphaFoldDB" id="A0A415GP82"/>
<dbReference type="Proteomes" id="UP000286598">
    <property type="component" value="Unassembled WGS sequence"/>
</dbReference>
<dbReference type="PANTHER" id="PTHR20858:SF17">
    <property type="entry name" value="HYDROXYMETHYLPYRIMIDINE_PHOSPHOMETHYLPYRIMIDINE KINASE THI20-RELATED"/>
    <property type="match status" value="1"/>
</dbReference>
<dbReference type="OrthoDB" id="9810880at2"/>
<dbReference type="Gene3D" id="3.40.1190.20">
    <property type="match status" value="1"/>
</dbReference>
<dbReference type="GO" id="GO:0005524">
    <property type="term" value="F:ATP binding"/>
    <property type="evidence" value="ECO:0007669"/>
    <property type="project" value="UniProtKB-KW"/>
</dbReference>
<protein>
    <recommendedName>
        <fullName evidence="2">hydroxymethylpyrimidine kinase</fullName>
        <ecNumber evidence="2">2.7.1.49</ecNumber>
    </recommendedName>
</protein>
<evidence type="ECO:0000313" key="9">
    <source>
        <dbReference type="Proteomes" id="UP000286598"/>
    </source>
</evidence>
<dbReference type="PANTHER" id="PTHR20858">
    <property type="entry name" value="PHOSPHOMETHYLPYRIMIDINE KINASE"/>
    <property type="match status" value="1"/>
</dbReference>
<keyword evidence="3 8" id="KW-0808">Transferase</keyword>
<dbReference type="SUPFAM" id="SSF53613">
    <property type="entry name" value="Ribokinase-like"/>
    <property type="match status" value="1"/>
</dbReference>
<gene>
    <name evidence="8" type="primary">thiD</name>
    <name evidence="8" type="ORF">DW060_04075</name>
</gene>
<comment type="pathway">
    <text evidence="1">Cofactor biosynthesis; thiamine diphosphate biosynthesis.</text>
</comment>
<organism evidence="8 9">
    <name type="scientific">Leyella stercorea</name>
    <dbReference type="NCBI Taxonomy" id="363265"/>
    <lineage>
        <taxon>Bacteria</taxon>
        <taxon>Pseudomonadati</taxon>
        <taxon>Bacteroidota</taxon>
        <taxon>Bacteroidia</taxon>
        <taxon>Bacteroidales</taxon>
        <taxon>Prevotellaceae</taxon>
        <taxon>Leyella</taxon>
    </lineage>
</organism>
<comment type="caution">
    <text evidence="8">The sequence shown here is derived from an EMBL/GenBank/DDBJ whole genome shotgun (WGS) entry which is preliminary data.</text>
</comment>
<keyword evidence="5 8" id="KW-0418">Kinase</keyword>
<evidence type="ECO:0000256" key="4">
    <source>
        <dbReference type="ARBA" id="ARBA00022741"/>
    </source>
</evidence>
<evidence type="ECO:0000256" key="2">
    <source>
        <dbReference type="ARBA" id="ARBA00012135"/>
    </source>
</evidence>
<keyword evidence="6" id="KW-0067">ATP-binding</keyword>
<dbReference type="GO" id="GO:0008902">
    <property type="term" value="F:hydroxymethylpyrimidine kinase activity"/>
    <property type="evidence" value="ECO:0007669"/>
    <property type="project" value="UniProtKB-EC"/>
</dbReference>
<dbReference type="InterPro" id="IPR029056">
    <property type="entry name" value="Ribokinase-like"/>
</dbReference>
<reference evidence="8 9" key="1">
    <citation type="submission" date="2018-08" db="EMBL/GenBank/DDBJ databases">
        <title>A genome reference for cultivated species of the human gut microbiota.</title>
        <authorList>
            <person name="Zou Y."/>
            <person name="Xue W."/>
            <person name="Luo G."/>
        </authorList>
    </citation>
    <scope>NUCLEOTIDE SEQUENCE [LARGE SCALE GENOMIC DNA]</scope>
    <source>
        <strain evidence="8 9">AF42-9</strain>
    </source>
</reference>
<proteinExistence type="predicted"/>
<dbReference type="FunFam" id="3.40.1190.20:FF:000003">
    <property type="entry name" value="Phosphomethylpyrimidine kinase ThiD"/>
    <property type="match status" value="1"/>
</dbReference>
<evidence type="ECO:0000313" key="8">
    <source>
        <dbReference type="EMBL" id="RHK51731.1"/>
    </source>
</evidence>
<accession>A0A415GP82</accession>
<dbReference type="InterPro" id="IPR004399">
    <property type="entry name" value="HMP/HMP-P_kinase_dom"/>
</dbReference>
<sequence length="270" mass="28241">MRYICALTIAGSDSCGGAGVQADIKTMSALGVYAASAITSVTVQNTLGVQAIQAIQPEIVAGQIRAVMDDIKPTAIKVGMVNDQTTILAIADTLQQYSPQKLIVDPVMVSTSGSTLMHEDALGTFCSRLLPMATLLTPNIPEAEVLSNLSISSIDDMDAAGRSILALGCKAVLIKGGHLEGRKVDKLYLPNNEVCSFVHEAIATRNTHGTGCTLSSAIAAFMARGLALTDAVAQAKTYLSQALEAGKDVHIGEGHGPVNHLFNPEKQIIL</sequence>
<keyword evidence="9" id="KW-1185">Reference proteome</keyword>
<dbReference type="NCBIfam" id="TIGR00097">
    <property type="entry name" value="HMP-P_kinase"/>
    <property type="match status" value="1"/>
</dbReference>
<feature type="domain" description="Pyridoxamine kinase/Phosphomethylpyrimidine kinase" evidence="7">
    <location>
        <begin position="13"/>
        <end position="259"/>
    </location>
</feature>
<evidence type="ECO:0000256" key="5">
    <source>
        <dbReference type="ARBA" id="ARBA00022777"/>
    </source>
</evidence>
<evidence type="ECO:0000256" key="1">
    <source>
        <dbReference type="ARBA" id="ARBA00004948"/>
    </source>
</evidence>
<name>A0A415GP82_9BACT</name>
<dbReference type="EMBL" id="QRNO01000013">
    <property type="protein sequence ID" value="RHK51731.1"/>
    <property type="molecule type" value="Genomic_DNA"/>
</dbReference>
<dbReference type="Pfam" id="PF08543">
    <property type="entry name" value="Phos_pyr_kin"/>
    <property type="match status" value="1"/>
</dbReference>
<evidence type="ECO:0000259" key="7">
    <source>
        <dbReference type="Pfam" id="PF08543"/>
    </source>
</evidence>
<dbReference type="GO" id="GO:0008972">
    <property type="term" value="F:phosphomethylpyrimidine kinase activity"/>
    <property type="evidence" value="ECO:0007669"/>
    <property type="project" value="InterPro"/>
</dbReference>